<feature type="transmembrane region" description="Helical" evidence="2">
    <location>
        <begin position="87"/>
        <end position="105"/>
    </location>
</feature>
<dbReference type="Proteomes" id="UP000265520">
    <property type="component" value="Unassembled WGS sequence"/>
</dbReference>
<evidence type="ECO:0000313" key="3">
    <source>
        <dbReference type="EMBL" id="MCI15029.1"/>
    </source>
</evidence>
<name>A0A392PU46_9FABA</name>
<keyword evidence="4" id="KW-1185">Reference proteome</keyword>
<proteinExistence type="predicted"/>
<dbReference type="EMBL" id="LXQA010094735">
    <property type="protein sequence ID" value="MCI15029.1"/>
    <property type="molecule type" value="Genomic_DNA"/>
</dbReference>
<organism evidence="3 4">
    <name type="scientific">Trifolium medium</name>
    <dbReference type="NCBI Taxonomy" id="97028"/>
    <lineage>
        <taxon>Eukaryota</taxon>
        <taxon>Viridiplantae</taxon>
        <taxon>Streptophyta</taxon>
        <taxon>Embryophyta</taxon>
        <taxon>Tracheophyta</taxon>
        <taxon>Spermatophyta</taxon>
        <taxon>Magnoliopsida</taxon>
        <taxon>eudicotyledons</taxon>
        <taxon>Gunneridae</taxon>
        <taxon>Pentapetalae</taxon>
        <taxon>rosids</taxon>
        <taxon>fabids</taxon>
        <taxon>Fabales</taxon>
        <taxon>Fabaceae</taxon>
        <taxon>Papilionoideae</taxon>
        <taxon>50 kb inversion clade</taxon>
        <taxon>NPAAA clade</taxon>
        <taxon>Hologalegina</taxon>
        <taxon>IRL clade</taxon>
        <taxon>Trifolieae</taxon>
        <taxon>Trifolium</taxon>
    </lineage>
</organism>
<keyword evidence="2" id="KW-1133">Transmembrane helix</keyword>
<comment type="caution">
    <text evidence="3">The sequence shown here is derived from an EMBL/GenBank/DDBJ whole genome shotgun (WGS) entry which is preliminary data.</text>
</comment>
<feature type="non-terminal residue" evidence="3">
    <location>
        <position position="1"/>
    </location>
</feature>
<dbReference type="PANTHER" id="PTHR48454">
    <property type="entry name" value="PUTATIVE RNA-BINDING DOMAIN-CONTAINING PROTEIN-RELATED"/>
    <property type="match status" value="1"/>
</dbReference>
<keyword evidence="2" id="KW-0472">Membrane</keyword>
<feature type="region of interest" description="Disordered" evidence="1">
    <location>
        <begin position="1"/>
        <end position="70"/>
    </location>
</feature>
<evidence type="ECO:0000256" key="1">
    <source>
        <dbReference type="SAM" id="MobiDB-lite"/>
    </source>
</evidence>
<reference evidence="3 4" key="1">
    <citation type="journal article" date="2018" name="Front. Plant Sci.">
        <title>Red Clover (Trifolium pratense) and Zigzag Clover (T. medium) - A Picture of Genomic Similarities and Differences.</title>
        <authorList>
            <person name="Dluhosova J."/>
            <person name="Istvanek J."/>
            <person name="Nedelnik J."/>
            <person name="Repkova J."/>
        </authorList>
    </citation>
    <scope>NUCLEOTIDE SEQUENCE [LARGE SCALE GENOMIC DNA]</scope>
    <source>
        <strain evidence="4">cv. 10/8</strain>
        <tissue evidence="3">Leaf</tissue>
    </source>
</reference>
<keyword evidence="2" id="KW-0812">Transmembrane</keyword>
<sequence length="119" mass="13673">EREKRARKKEKRKTVSPEDAVENTEQESAALPTAEILTRTLEESDQIEKPAEVTKRPVKPSQFTKQNKVKSLPMAIRNRGKRRIQPWMWWALIAVLVIAALFYIGNNSSLISSFQSFGF</sequence>
<protein>
    <submittedName>
        <fullName evidence="3">Microtubule-associated protein futsch-like</fullName>
    </submittedName>
</protein>
<evidence type="ECO:0000256" key="2">
    <source>
        <dbReference type="SAM" id="Phobius"/>
    </source>
</evidence>
<feature type="compositionally biased region" description="Basic residues" evidence="1">
    <location>
        <begin position="1"/>
        <end position="14"/>
    </location>
</feature>
<feature type="compositionally biased region" description="Basic and acidic residues" evidence="1">
    <location>
        <begin position="40"/>
        <end position="55"/>
    </location>
</feature>
<accession>A0A392PU46</accession>
<evidence type="ECO:0000313" key="4">
    <source>
        <dbReference type="Proteomes" id="UP000265520"/>
    </source>
</evidence>
<dbReference type="AlphaFoldDB" id="A0A392PU46"/>
<dbReference type="PANTHER" id="PTHR48454:SF2">
    <property type="entry name" value="PUTATIVE RNA-BINDING DOMAIN-CONTAINING PROTEIN-RELATED"/>
    <property type="match status" value="1"/>
</dbReference>